<proteinExistence type="predicted"/>
<evidence type="ECO:0000256" key="2">
    <source>
        <dbReference type="SAM" id="Phobius"/>
    </source>
</evidence>
<dbReference type="AlphaFoldDB" id="A0A0G1F9L3"/>
<dbReference type="STRING" id="1618747.UW02_C0017G0014"/>
<feature type="transmembrane region" description="Helical" evidence="2">
    <location>
        <begin position="27"/>
        <end position="46"/>
    </location>
</feature>
<evidence type="ECO:0000256" key="1">
    <source>
        <dbReference type="SAM" id="MobiDB-lite"/>
    </source>
</evidence>
<keyword evidence="2" id="KW-0472">Membrane</keyword>
<evidence type="ECO:0000313" key="4">
    <source>
        <dbReference type="Proteomes" id="UP000034751"/>
    </source>
</evidence>
<feature type="compositionally biased region" description="Pro residues" evidence="1">
    <location>
        <begin position="1074"/>
        <end position="1095"/>
    </location>
</feature>
<sequence length="1114" mass="114124">MAGGLSALHKIDFIIKKIPQQFFIKKWFAYALVGALSVSILFPGFVRAVTGVPEIINFQGRLMDDAGALLGGAGTDYCFKFAIWDVSTGGTANPNQLWPDSYADPSAMTLVVRSGVFDASIGSGVDTLNYNFQSNDTVYIDIQVADKVGASCTTGGDEVFERLDPRQQIVSSAFAINSGTVLGFTPAQSATDSQIPVLTTGGVILGHATTARLASVGAAPLAIDAGSSGTLNINNTSTGDILLGGGSASTGCTLTNSTGAFACAAGFSGSGLSLTSTNTTQVTTASALALNVNSLTEGTGLYAASSSLTTGKLVDLQVSGTAAGASQTALNILTTGANATSSITTYGLQVSNTHTGTSSVDYAGSFTATGGGTTSTAIGLYATASGGTTANYAGIFDAGQVLIGATTATTGSLSKLNIISSMASNGSTTAIAGIHGEYTINPTAGGTQVGNRFVMNNAPTNATANTSINQIVRTIDNTTLANLVRGIEVVSNAGSNTAGTNTGIRTTGATFGIQALTNAAAGGVSLPAAIYGESTGTTQGDILRLYTGTMTSAPSIFQIYHDTSAFTGAVLLVDMAKSGGGTSFSGNFLDFQNASVQKFKVTSAGVTSMGLSATASTTAVCSSLAPGATPGAGTAYEIRDCSGAPVLDYAEMFPVASDAVYGDVVAMGTEMVEYYADDGYGNILYDAPKRKVTKLIKADHLYQNNVVGIVSLNYGDFSSVGHGVIDKEDNPMPIALNGRVPVNISQTSEAIAPGDYLTTSADVGKATKATGAGQVIGKALGSWEPGSNTDQIMVFIEQGYYNGQDLGNSTGIVLNDISTDTSETTSSFSSQKTLEEFLASGNQMQLAELDVSELSVGRLIAGLEIITPLLTASVAEAATLNVSESATFAGLTLLSGTTTFSGSVAFDSEVEFNLAPVFNKDTAGFAIIKEGDRSVRVSFEKPYAMTPIVTTSIVFEATDNIDQVTADTLLGENITSLVLDKDPTGFTILLNKRAPQNIRFSWIALGVKDAGVFESLGDGLEFASPTPEPAPESIVSPAPEPELTPEPVLEIIPEPVPELIEPEGSSEPERPLPEVSPAPEPEPIPEIIPEPAPEPAPEEVAPAPEETPAPEPTP</sequence>
<dbReference type="EMBL" id="LCGS01000017">
    <property type="protein sequence ID" value="KKT19000.1"/>
    <property type="molecule type" value="Genomic_DNA"/>
</dbReference>
<feature type="compositionally biased region" description="Pro residues" evidence="1">
    <location>
        <begin position="1105"/>
        <end position="1114"/>
    </location>
</feature>
<gene>
    <name evidence="3" type="ORF">UW02_C0017G0014</name>
</gene>
<name>A0A0G1F9L3_9BACT</name>
<comment type="caution">
    <text evidence="3">The sequence shown here is derived from an EMBL/GenBank/DDBJ whole genome shotgun (WGS) entry which is preliminary data.</text>
</comment>
<organism evidence="3 4">
    <name type="scientific">Candidatus Nomurabacteria bacterium GW2011_GWB1_43_7</name>
    <dbReference type="NCBI Taxonomy" id="1618747"/>
    <lineage>
        <taxon>Bacteria</taxon>
        <taxon>Candidatus Nomuraibacteriota</taxon>
    </lineage>
</organism>
<evidence type="ECO:0000313" key="3">
    <source>
        <dbReference type="EMBL" id="KKT19000.1"/>
    </source>
</evidence>
<keyword evidence="2" id="KW-1133">Transmembrane helix</keyword>
<keyword evidence="2" id="KW-0812">Transmembrane</keyword>
<dbReference type="PATRIC" id="fig|1618747.3.peg.603"/>
<dbReference type="Proteomes" id="UP000034751">
    <property type="component" value="Unassembled WGS sequence"/>
</dbReference>
<reference evidence="3 4" key="1">
    <citation type="journal article" date="2015" name="Nature">
        <title>rRNA introns, odd ribosomes, and small enigmatic genomes across a large radiation of phyla.</title>
        <authorList>
            <person name="Brown C.T."/>
            <person name="Hug L.A."/>
            <person name="Thomas B.C."/>
            <person name="Sharon I."/>
            <person name="Castelle C.J."/>
            <person name="Singh A."/>
            <person name="Wilkins M.J."/>
            <person name="Williams K.H."/>
            <person name="Banfield J.F."/>
        </authorList>
    </citation>
    <scope>NUCLEOTIDE SEQUENCE [LARGE SCALE GENOMIC DNA]</scope>
</reference>
<feature type="region of interest" description="Disordered" evidence="1">
    <location>
        <begin position="1023"/>
        <end position="1114"/>
    </location>
</feature>
<protein>
    <submittedName>
        <fullName evidence="3">Uncharacterized protein</fullName>
    </submittedName>
</protein>
<feature type="compositionally biased region" description="Low complexity" evidence="1">
    <location>
        <begin position="1045"/>
        <end position="1059"/>
    </location>
</feature>
<accession>A0A0G1F9L3</accession>